<accession>A0A8S5LWV3</accession>
<proteinExistence type="predicted"/>
<reference evidence="1" key="1">
    <citation type="journal article" date="2021" name="Proc. Natl. Acad. Sci. U.S.A.">
        <title>A Catalog of Tens of Thousands of Viruses from Human Metagenomes Reveals Hidden Associations with Chronic Diseases.</title>
        <authorList>
            <person name="Tisza M.J."/>
            <person name="Buck C.B."/>
        </authorList>
    </citation>
    <scope>NUCLEOTIDE SEQUENCE</scope>
    <source>
        <strain evidence="1">Ct3pR10</strain>
    </source>
</reference>
<dbReference type="EMBL" id="BK014759">
    <property type="protein sequence ID" value="DAD74394.1"/>
    <property type="molecule type" value="Genomic_DNA"/>
</dbReference>
<name>A0A8S5LWV3_9CAUD</name>
<sequence length="122" mass="14086">MKMMLKINGEDFMPFIAKQGVKWQRNDIDAPNSGRTMDGMMQRGRVATKIRLDITCRPLTAEEARLVLNTILPEYVSVDYYDPMSGERYGVTMYSNNNPASFLIEKPDDDWWSGITFPLIER</sequence>
<protein>
    <submittedName>
        <fullName evidence="1">Uncharacterized protein</fullName>
    </submittedName>
</protein>
<evidence type="ECO:0000313" key="1">
    <source>
        <dbReference type="EMBL" id="DAD74394.1"/>
    </source>
</evidence>
<organism evidence="1">
    <name type="scientific">Siphoviridae sp. ct3pR10</name>
    <dbReference type="NCBI Taxonomy" id="2826284"/>
    <lineage>
        <taxon>Viruses</taxon>
        <taxon>Duplodnaviria</taxon>
        <taxon>Heunggongvirae</taxon>
        <taxon>Uroviricota</taxon>
        <taxon>Caudoviricetes</taxon>
    </lineage>
</organism>